<organism evidence="12">
    <name type="scientific">marine metagenome</name>
    <dbReference type="NCBI Taxonomy" id="408172"/>
    <lineage>
        <taxon>unclassified sequences</taxon>
        <taxon>metagenomes</taxon>
        <taxon>ecological metagenomes</taxon>
    </lineage>
</organism>
<keyword evidence="6" id="KW-0862">Zinc</keyword>
<comment type="catalytic activity">
    <reaction evidence="8">
        <text>Hydrolysis of oligopeptides, with broad specificity. Gly or Ala commonly occur as P1 or P1' residues, but more distant residues are also important, as is shown by the fact that Z-Gly-Pro-Gly-|-Gly-Pro-Ala is cleaved, but not Z-(Gly)(5).</text>
        <dbReference type="EC" id="3.4.24.70"/>
    </reaction>
</comment>
<accession>A0A382CG28</accession>
<evidence type="ECO:0000256" key="1">
    <source>
        <dbReference type="ARBA" id="ARBA00001947"/>
    </source>
</evidence>
<dbReference type="EC" id="3.4.24.70" evidence="9"/>
<evidence type="ECO:0000256" key="9">
    <source>
        <dbReference type="ARBA" id="ARBA00026100"/>
    </source>
</evidence>
<evidence type="ECO:0000256" key="8">
    <source>
        <dbReference type="ARBA" id="ARBA00024603"/>
    </source>
</evidence>
<dbReference type="GO" id="GO:0046872">
    <property type="term" value="F:metal ion binding"/>
    <property type="evidence" value="ECO:0007669"/>
    <property type="project" value="UniProtKB-KW"/>
</dbReference>
<dbReference type="Gene3D" id="1.10.1370.40">
    <property type="match status" value="2"/>
</dbReference>
<dbReference type="GO" id="GO:0006508">
    <property type="term" value="P:proteolysis"/>
    <property type="evidence" value="ECO:0007669"/>
    <property type="project" value="UniProtKB-KW"/>
</dbReference>
<name>A0A382CG28_9ZZZZ</name>
<dbReference type="InterPro" id="IPR045090">
    <property type="entry name" value="Pept_M3A_M3B"/>
</dbReference>
<dbReference type="AlphaFoldDB" id="A0A382CG28"/>
<feature type="non-terminal residue" evidence="12">
    <location>
        <position position="455"/>
    </location>
</feature>
<dbReference type="InterPro" id="IPR034005">
    <property type="entry name" value="M3A_DCP"/>
</dbReference>
<feature type="domain" description="Oligopeptidase A N-terminal" evidence="11">
    <location>
        <begin position="28"/>
        <end position="150"/>
    </location>
</feature>
<dbReference type="GO" id="GO:0004222">
    <property type="term" value="F:metalloendopeptidase activity"/>
    <property type="evidence" value="ECO:0007669"/>
    <property type="project" value="UniProtKB-EC"/>
</dbReference>
<reference evidence="12" key="1">
    <citation type="submission" date="2018-05" db="EMBL/GenBank/DDBJ databases">
        <authorList>
            <person name="Lanie J.A."/>
            <person name="Ng W.-L."/>
            <person name="Kazmierczak K.M."/>
            <person name="Andrzejewski T.M."/>
            <person name="Davidsen T.M."/>
            <person name="Wayne K.J."/>
            <person name="Tettelin H."/>
            <person name="Glass J.I."/>
            <person name="Rusch D."/>
            <person name="Podicherti R."/>
            <person name="Tsui H.-C.T."/>
            <person name="Winkler M.E."/>
        </authorList>
    </citation>
    <scope>NUCLEOTIDE SEQUENCE</scope>
</reference>
<comment type="similarity">
    <text evidence="2">Belongs to the peptidase M3 family.</text>
</comment>
<dbReference type="InterPro" id="IPR001567">
    <property type="entry name" value="Pept_M3A_M3B_dom"/>
</dbReference>
<gene>
    <name evidence="12" type="ORF">METZ01_LOCUS178012</name>
</gene>
<keyword evidence="3" id="KW-0645">Protease</keyword>
<feature type="domain" description="Peptidase M3A/M3B catalytic" evidence="10">
    <location>
        <begin position="224"/>
        <end position="454"/>
    </location>
</feature>
<evidence type="ECO:0000256" key="3">
    <source>
        <dbReference type="ARBA" id="ARBA00022670"/>
    </source>
</evidence>
<keyword evidence="4" id="KW-0479">Metal-binding</keyword>
<dbReference type="EMBL" id="UINC01034391">
    <property type="protein sequence ID" value="SVB25158.1"/>
    <property type="molecule type" value="Genomic_DNA"/>
</dbReference>
<proteinExistence type="inferred from homology"/>
<keyword evidence="5" id="KW-0378">Hydrolase</keyword>
<evidence type="ECO:0000256" key="6">
    <source>
        <dbReference type="ARBA" id="ARBA00022833"/>
    </source>
</evidence>
<sequence>MKKENPLLEKHTLPPFNKIEVQHIEPAIDQLLDKNREQLGNLLENTKNYTWDNFFQKLDDMDDRLHQVWSPASHLHSVADNDELRKVYNNCITKLSSYSSEMGQNTSLFEAYETFKDSASFNELTKSQQKIINNALRDFRLSGIHLDKKSKKRYKEIQMKLSELQTKFEENLLDATQAWKKLIIDKNKLSGIPESAVALAAETAKNAGKKGWLFTLEFPSYMSVMKYADDPSLRKEMYWAYVTRSSEIGPNAGKWDNTSVMYDIMKYRTEKAKLLGFKNYADYSLENKMAKNSGEVMNFLNNLADRTKKYAKSEFDELKKFVSKSTNSDYLEASDIAYYSEKLRQKKFSISQEELRRYFPVNQVINGLFEITKKLYGVNIKKRSGVQIWHNDVNFYDIFDREGKIKGSFYLDLFSRQHKRGGAWMDECIIRRKINSTIQNPVAYLTCNFTPPVSN</sequence>
<evidence type="ECO:0000256" key="4">
    <source>
        <dbReference type="ARBA" id="ARBA00022723"/>
    </source>
</evidence>
<comment type="cofactor">
    <cofactor evidence="1">
        <name>Zn(2+)</name>
        <dbReference type="ChEBI" id="CHEBI:29105"/>
    </cofactor>
</comment>
<evidence type="ECO:0000259" key="10">
    <source>
        <dbReference type="Pfam" id="PF01432"/>
    </source>
</evidence>
<dbReference type="PANTHER" id="PTHR43660">
    <property type="entry name" value="DIPEPTIDYL CARBOXYPEPTIDASE"/>
    <property type="match status" value="1"/>
</dbReference>
<evidence type="ECO:0000256" key="5">
    <source>
        <dbReference type="ARBA" id="ARBA00022801"/>
    </source>
</evidence>
<evidence type="ECO:0000313" key="12">
    <source>
        <dbReference type="EMBL" id="SVB25158.1"/>
    </source>
</evidence>
<dbReference type="CDD" id="cd06456">
    <property type="entry name" value="M3A_DCP"/>
    <property type="match status" value="1"/>
</dbReference>
<dbReference type="SUPFAM" id="SSF55486">
    <property type="entry name" value="Metalloproteases ('zincins'), catalytic domain"/>
    <property type="match status" value="1"/>
</dbReference>
<dbReference type="Pfam" id="PF19310">
    <property type="entry name" value="TOP_N"/>
    <property type="match status" value="1"/>
</dbReference>
<evidence type="ECO:0000256" key="2">
    <source>
        <dbReference type="ARBA" id="ARBA00006040"/>
    </source>
</evidence>
<dbReference type="Pfam" id="PF01432">
    <property type="entry name" value="Peptidase_M3"/>
    <property type="match status" value="1"/>
</dbReference>
<evidence type="ECO:0000256" key="7">
    <source>
        <dbReference type="ARBA" id="ARBA00023049"/>
    </source>
</evidence>
<dbReference type="InterPro" id="IPR045666">
    <property type="entry name" value="OpdA_N"/>
</dbReference>
<evidence type="ECO:0000259" key="11">
    <source>
        <dbReference type="Pfam" id="PF19310"/>
    </source>
</evidence>
<protein>
    <recommendedName>
        <fullName evidence="9">oligopeptidase A</fullName>
        <ecNumber evidence="9">3.4.24.70</ecNumber>
    </recommendedName>
</protein>
<dbReference type="PANTHER" id="PTHR43660:SF1">
    <property type="entry name" value="DIPEPTIDYL CARBOXYPEPTIDASE"/>
    <property type="match status" value="1"/>
</dbReference>
<keyword evidence="7" id="KW-0482">Metalloprotease</keyword>